<dbReference type="Proteomes" id="UP001054837">
    <property type="component" value="Unassembled WGS sequence"/>
</dbReference>
<keyword evidence="2" id="KW-1185">Reference proteome</keyword>
<comment type="caution">
    <text evidence="1">The sequence shown here is derived from an EMBL/GenBank/DDBJ whole genome shotgun (WGS) entry which is preliminary data.</text>
</comment>
<evidence type="ECO:0000313" key="2">
    <source>
        <dbReference type="Proteomes" id="UP001054837"/>
    </source>
</evidence>
<accession>A0AAV4M9R6</accession>
<reference evidence="1 2" key="1">
    <citation type="submission" date="2021-06" db="EMBL/GenBank/DDBJ databases">
        <title>Caerostris darwini draft genome.</title>
        <authorList>
            <person name="Kono N."/>
            <person name="Arakawa K."/>
        </authorList>
    </citation>
    <scope>NUCLEOTIDE SEQUENCE [LARGE SCALE GENOMIC DNA]</scope>
</reference>
<evidence type="ECO:0000313" key="1">
    <source>
        <dbReference type="EMBL" id="GIX68826.1"/>
    </source>
</evidence>
<protein>
    <submittedName>
        <fullName evidence="1">Uncharacterized protein</fullName>
    </submittedName>
</protein>
<proteinExistence type="predicted"/>
<dbReference type="AlphaFoldDB" id="A0AAV4M9R6"/>
<gene>
    <name evidence="1" type="ORF">CDAR_122461</name>
</gene>
<sequence length="94" mass="10264">MPNDNQNCPLPRVGGTVIVFAAGGFVSRGGKSVEETVLNKIQGGYFECQATFGHSIKHPSTKQKTTQGREDGLFRFCFLFLPLIYRELGAGGRI</sequence>
<dbReference type="EMBL" id="BPLQ01000204">
    <property type="protein sequence ID" value="GIX68826.1"/>
    <property type="molecule type" value="Genomic_DNA"/>
</dbReference>
<name>A0AAV4M9R6_9ARAC</name>
<organism evidence="1 2">
    <name type="scientific">Caerostris darwini</name>
    <dbReference type="NCBI Taxonomy" id="1538125"/>
    <lineage>
        <taxon>Eukaryota</taxon>
        <taxon>Metazoa</taxon>
        <taxon>Ecdysozoa</taxon>
        <taxon>Arthropoda</taxon>
        <taxon>Chelicerata</taxon>
        <taxon>Arachnida</taxon>
        <taxon>Araneae</taxon>
        <taxon>Araneomorphae</taxon>
        <taxon>Entelegynae</taxon>
        <taxon>Araneoidea</taxon>
        <taxon>Araneidae</taxon>
        <taxon>Caerostris</taxon>
    </lineage>
</organism>